<dbReference type="PANTHER" id="PTHR45786:SF80">
    <property type="entry name" value="HELITRON HELICASE-LIKE DOMAIN-CONTAINING PROTEIN"/>
    <property type="match status" value="1"/>
</dbReference>
<gene>
    <name evidence="2" type="ORF">KSP39_PZI018807</name>
</gene>
<name>A0AAP0B344_9ASPA</name>
<sequence length="115" mass="13416">METNDRDILIETTSGNLISIKEYSGYYDPLQYPLLLPHGTYGWHMQQRSNTPSILLHAGRLLQQYMVDMYIKVETQKLHWIRSHQSDIRAEHYQGLQDCLYSGENDAGTEKINQT</sequence>
<accession>A0AAP0B344</accession>
<dbReference type="PANTHER" id="PTHR45786">
    <property type="entry name" value="DNA BINDING PROTEIN-LIKE"/>
    <property type="match status" value="1"/>
</dbReference>
<dbReference type="AlphaFoldDB" id="A0AAP0B344"/>
<proteinExistence type="predicted"/>
<dbReference type="Pfam" id="PF14214">
    <property type="entry name" value="Helitron_like_N"/>
    <property type="match status" value="1"/>
</dbReference>
<feature type="domain" description="Helitron helicase-like" evidence="1">
    <location>
        <begin position="41"/>
        <end position="112"/>
    </location>
</feature>
<evidence type="ECO:0000313" key="3">
    <source>
        <dbReference type="Proteomes" id="UP001418222"/>
    </source>
</evidence>
<evidence type="ECO:0000313" key="2">
    <source>
        <dbReference type="EMBL" id="KAK8926031.1"/>
    </source>
</evidence>
<dbReference type="Proteomes" id="UP001418222">
    <property type="component" value="Unassembled WGS sequence"/>
</dbReference>
<dbReference type="EMBL" id="JBBWWQ010000016">
    <property type="protein sequence ID" value="KAK8926031.1"/>
    <property type="molecule type" value="Genomic_DNA"/>
</dbReference>
<reference evidence="2 3" key="1">
    <citation type="journal article" date="2022" name="Nat. Plants">
        <title>Genomes of leafy and leafless Platanthera orchids illuminate the evolution of mycoheterotrophy.</title>
        <authorList>
            <person name="Li M.H."/>
            <person name="Liu K.W."/>
            <person name="Li Z."/>
            <person name="Lu H.C."/>
            <person name="Ye Q.L."/>
            <person name="Zhang D."/>
            <person name="Wang J.Y."/>
            <person name="Li Y.F."/>
            <person name="Zhong Z.M."/>
            <person name="Liu X."/>
            <person name="Yu X."/>
            <person name="Liu D.K."/>
            <person name="Tu X.D."/>
            <person name="Liu B."/>
            <person name="Hao Y."/>
            <person name="Liao X.Y."/>
            <person name="Jiang Y.T."/>
            <person name="Sun W.H."/>
            <person name="Chen J."/>
            <person name="Chen Y.Q."/>
            <person name="Ai Y."/>
            <person name="Zhai J.W."/>
            <person name="Wu S.S."/>
            <person name="Zhou Z."/>
            <person name="Hsiao Y.Y."/>
            <person name="Wu W.L."/>
            <person name="Chen Y.Y."/>
            <person name="Lin Y.F."/>
            <person name="Hsu J.L."/>
            <person name="Li C.Y."/>
            <person name="Wang Z.W."/>
            <person name="Zhao X."/>
            <person name="Zhong W.Y."/>
            <person name="Ma X.K."/>
            <person name="Ma L."/>
            <person name="Huang J."/>
            <person name="Chen G.Z."/>
            <person name="Huang M.Z."/>
            <person name="Huang L."/>
            <person name="Peng D.H."/>
            <person name="Luo Y.B."/>
            <person name="Zou S.Q."/>
            <person name="Chen S.P."/>
            <person name="Lan S."/>
            <person name="Tsai W.C."/>
            <person name="Van de Peer Y."/>
            <person name="Liu Z.J."/>
        </authorList>
    </citation>
    <scope>NUCLEOTIDE SEQUENCE [LARGE SCALE GENOMIC DNA]</scope>
    <source>
        <strain evidence="2">Lor287</strain>
    </source>
</reference>
<organism evidence="2 3">
    <name type="scientific">Platanthera zijinensis</name>
    <dbReference type="NCBI Taxonomy" id="2320716"/>
    <lineage>
        <taxon>Eukaryota</taxon>
        <taxon>Viridiplantae</taxon>
        <taxon>Streptophyta</taxon>
        <taxon>Embryophyta</taxon>
        <taxon>Tracheophyta</taxon>
        <taxon>Spermatophyta</taxon>
        <taxon>Magnoliopsida</taxon>
        <taxon>Liliopsida</taxon>
        <taxon>Asparagales</taxon>
        <taxon>Orchidaceae</taxon>
        <taxon>Orchidoideae</taxon>
        <taxon>Orchideae</taxon>
        <taxon>Orchidinae</taxon>
        <taxon>Platanthera</taxon>
    </lineage>
</organism>
<dbReference type="InterPro" id="IPR025476">
    <property type="entry name" value="Helitron_helicase-like"/>
</dbReference>
<keyword evidence="3" id="KW-1185">Reference proteome</keyword>
<evidence type="ECO:0000259" key="1">
    <source>
        <dbReference type="Pfam" id="PF14214"/>
    </source>
</evidence>
<protein>
    <recommendedName>
        <fullName evidence="1">Helitron helicase-like domain-containing protein</fullName>
    </recommendedName>
</protein>
<comment type="caution">
    <text evidence="2">The sequence shown here is derived from an EMBL/GenBank/DDBJ whole genome shotgun (WGS) entry which is preliminary data.</text>
</comment>